<evidence type="ECO:0000313" key="3">
    <source>
        <dbReference type="Proteomes" id="UP000008068"/>
    </source>
</evidence>
<reference evidence="3" key="1">
    <citation type="submission" date="2011-07" db="EMBL/GenBank/DDBJ databases">
        <authorList>
            <consortium name="Caenorhabditis brenneri Sequencing and Analysis Consortium"/>
            <person name="Wilson R.K."/>
        </authorList>
    </citation>
    <scope>NUCLEOTIDE SEQUENCE [LARGE SCALE GENOMIC DNA]</scope>
    <source>
        <strain evidence="3">PB2801</strain>
    </source>
</reference>
<keyword evidence="1" id="KW-0732">Signal</keyword>
<protein>
    <submittedName>
        <fullName evidence="2">Uncharacterized protein</fullName>
    </submittedName>
</protein>
<dbReference type="HOGENOM" id="CLU_1462550_0_0_1"/>
<dbReference type="AlphaFoldDB" id="G0MQL2"/>
<feature type="chain" id="PRO_5003403665" evidence="1">
    <location>
        <begin position="19"/>
        <end position="185"/>
    </location>
</feature>
<organism evidence="3">
    <name type="scientific">Caenorhabditis brenneri</name>
    <name type="common">Nematode worm</name>
    <dbReference type="NCBI Taxonomy" id="135651"/>
    <lineage>
        <taxon>Eukaryota</taxon>
        <taxon>Metazoa</taxon>
        <taxon>Ecdysozoa</taxon>
        <taxon>Nematoda</taxon>
        <taxon>Chromadorea</taxon>
        <taxon>Rhabditida</taxon>
        <taxon>Rhabditina</taxon>
        <taxon>Rhabditomorpha</taxon>
        <taxon>Rhabditoidea</taxon>
        <taxon>Rhabditidae</taxon>
        <taxon>Peloderinae</taxon>
        <taxon>Caenorhabditis</taxon>
    </lineage>
</organism>
<accession>G0MQL2</accession>
<name>G0MQL2_CAEBE</name>
<sequence>MPLPFLRLPFLALRLVVSLMNNVSLVGVSLQSRRADYALKKCGKQNVSFFNLDVDEINSIRSSDQFELFLLETERRQSLRKWPVTLSVSVEGEFTLGIKKEELDFFNLEVHFESLQDIDEIEGHRKDLKIGDRFVPTIVSEDRRDIYTFWEDKTDGLIFVTEHFSRNFNMEINGVSINTIESATS</sequence>
<dbReference type="EMBL" id="GL379807">
    <property type="protein sequence ID" value="EGT41560.1"/>
    <property type="molecule type" value="Genomic_DNA"/>
</dbReference>
<gene>
    <name evidence="2" type="ORF">CAEBREN_10657</name>
</gene>
<evidence type="ECO:0000313" key="2">
    <source>
        <dbReference type="EMBL" id="EGT41560.1"/>
    </source>
</evidence>
<evidence type="ECO:0000256" key="1">
    <source>
        <dbReference type="SAM" id="SignalP"/>
    </source>
</evidence>
<dbReference type="InParanoid" id="G0MQL2"/>
<keyword evidence="3" id="KW-1185">Reference proteome</keyword>
<feature type="signal peptide" evidence="1">
    <location>
        <begin position="1"/>
        <end position="18"/>
    </location>
</feature>
<dbReference type="Proteomes" id="UP000008068">
    <property type="component" value="Unassembled WGS sequence"/>
</dbReference>
<proteinExistence type="predicted"/>